<reference evidence="1 2" key="1">
    <citation type="submission" date="2019-04" db="EMBL/GenBank/DDBJ databases">
        <title>Taxonomy of novel Haliea sp. from mangrove soil of West Coast of India.</title>
        <authorList>
            <person name="Verma A."/>
            <person name="Kumar P."/>
            <person name="Krishnamurthi S."/>
        </authorList>
    </citation>
    <scope>NUCLEOTIDE SEQUENCE [LARGE SCALE GENOMIC DNA]</scope>
    <source>
        <strain evidence="1 2">SAOS-164</strain>
    </source>
</reference>
<protein>
    <recommendedName>
        <fullName evidence="3">Sulfotransferase</fullName>
    </recommendedName>
</protein>
<dbReference type="Pfam" id="PF13469">
    <property type="entry name" value="Sulfotransfer_3"/>
    <property type="match status" value="1"/>
</dbReference>
<accession>A0A4Z0LWH3</accession>
<proteinExistence type="predicted"/>
<gene>
    <name evidence="1" type="ORF">E4634_18395</name>
</gene>
<organism evidence="1 2">
    <name type="scientific">Mangrovimicrobium sediminis</name>
    <dbReference type="NCBI Taxonomy" id="2562682"/>
    <lineage>
        <taxon>Bacteria</taxon>
        <taxon>Pseudomonadati</taxon>
        <taxon>Pseudomonadota</taxon>
        <taxon>Gammaproteobacteria</taxon>
        <taxon>Cellvibrionales</taxon>
        <taxon>Halieaceae</taxon>
        <taxon>Mangrovimicrobium</taxon>
    </lineage>
</organism>
<keyword evidence="2" id="KW-1185">Reference proteome</keyword>
<sequence length="332" mass="36940">MQACAARQAAGDRQRTDDVLTCPLRVVKDSNRPPLLILGAPPRGGNHLLRGLLDGHPELLLPPDEDYAIRHLARSAPLRWLGALTSPAGAPAFYRRLQKGGHLERVNSDLAAESFGTAGSLDLECYYDYIRSHHRRGIGADELVRNHVEGMSRALGFDGSDARMRVYFCALQPSNRDLIRVGRLLARSYSVRGVFVVRDPRAHLSSKLVRNPGLALGRYCRRQNRYVEEIDAFRRECGPAVSVRFEELVLDTEAAIRRVCEVAGIAFSEDLLDYTQGGKPSRSNSSFAARDGIDSAAVTRYREMLPAEISDYVERHCRVELLWRGSLENASG</sequence>
<name>A0A4Z0LWH3_9GAMM</name>
<comment type="caution">
    <text evidence="1">The sequence shown here is derived from an EMBL/GenBank/DDBJ whole genome shotgun (WGS) entry which is preliminary data.</text>
</comment>
<dbReference type="InterPro" id="IPR027417">
    <property type="entry name" value="P-loop_NTPase"/>
</dbReference>
<evidence type="ECO:0000313" key="2">
    <source>
        <dbReference type="Proteomes" id="UP000298050"/>
    </source>
</evidence>
<dbReference type="OrthoDB" id="9815894at2"/>
<dbReference type="Gene3D" id="3.40.50.300">
    <property type="entry name" value="P-loop containing nucleotide triphosphate hydrolases"/>
    <property type="match status" value="1"/>
</dbReference>
<dbReference type="AlphaFoldDB" id="A0A4Z0LWH3"/>
<evidence type="ECO:0000313" key="1">
    <source>
        <dbReference type="EMBL" id="TGD71609.1"/>
    </source>
</evidence>
<evidence type="ECO:0008006" key="3">
    <source>
        <dbReference type="Google" id="ProtNLM"/>
    </source>
</evidence>
<dbReference type="SUPFAM" id="SSF52540">
    <property type="entry name" value="P-loop containing nucleoside triphosphate hydrolases"/>
    <property type="match status" value="1"/>
</dbReference>
<dbReference type="Proteomes" id="UP000298050">
    <property type="component" value="Unassembled WGS sequence"/>
</dbReference>
<dbReference type="EMBL" id="SRLE01000013">
    <property type="protein sequence ID" value="TGD71609.1"/>
    <property type="molecule type" value="Genomic_DNA"/>
</dbReference>